<dbReference type="Gene3D" id="3.30.710.10">
    <property type="entry name" value="Potassium Channel Kv1.1, Chain A"/>
    <property type="match status" value="1"/>
</dbReference>
<sequence>MNIEELQGRDKNLERKTSLFLAITHQLLTGKPLRHQCQRRRGEKMSNSPEPKILGKQTPATLPTKCQIVELNIGGDIFTTTLSTLKKYPGTILAEMFGQAKPRTDSLGRVFIDRPGTYFKYILEYLRSGQVPLKDVEEVYKEATYYDIKPLIKQLEESPQIFGELVARKQFLARVPNYSENIELMIRIARAEAVASRKSSVIFCVMKTLEDVARCSDALNSLDTSKESVVQFGPWKAAPDNRDLLDCIKMDMDSKGYKTSFQGFIPDKGFRFSSKNDFFYKCLFQWW</sequence>
<dbReference type="RefSeq" id="XP_013921971.1">
    <property type="nucleotide sequence ID" value="XM_014066496.1"/>
</dbReference>
<dbReference type="SUPFAM" id="SSF54695">
    <property type="entry name" value="POZ domain"/>
    <property type="match status" value="1"/>
</dbReference>
<gene>
    <name evidence="4" type="primary">KCTD14</name>
</gene>
<dbReference type="Pfam" id="PF02214">
    <property type="entry name" value="BTB_2"/>
    <property type="match status" value="1"/>
</dbReference>
<dbReference type="Pfam" id="PF25611">
    <property type="entry name" value="KCTD_C"/>
    <property type="match status" value="1"/>
</dbReference>
<dbReference type="KEGG" id="tsr:106548992"/>
<dbReference type="InterPro" id="IPR000210">
    <property type="entry name" value="BTB/POZ_dom"/>
</dbReference>
<proteinExistence type="predicted"/>
<dbReference type="PANTHER" id="PTHR14499">
    <property type="entry name" value="POTASSIUM CHANNEL TETRAMERIZATION DOMAIN-CONTAINING"/>
    <property type="match status" value="1"/>
</dbReference>
<protein>
    <submittedName>
        <fullName evidence="4">BTB/POZ domain-containing protein KCTD14</fullName>
    </submittedName>
</protein>
<evidence type="ECO:0000313" key="3">
    <source>
        <dbReference type="Proteomes" id="UP000504617"/>
    </source>
</evidence>
<dbReference type="PANTHER" id="PTHR14499:SF3">
    <property type="entry name" value="BTB_POZ DOMAIN-CONTAINING PROTEIN KCTD14"/>
    <property type="match status" value="1"/>
</dbReference>
<dbReference type="OrthoDB" id="2414723at2759"/>
<evidence type="ECO:0000259" key="2">
    <source>
        <dbReference type="SMART" id="SM00225"/>
    </source>
</evidence>
<dbReference type="GO" id="GO:0051260">
    <property type="term" value="P:protein homooligomerization"/>
    <property type="evidence" value="ECO:0007669"/>
    <property type="project" value="InterPro"/>
</dbReference>
<dbReference type="InterPro" id="IPR011333">
    <property type="entry name" value="SKP1/BTB/POZ_sf"/>
</dbReference>
<dbReference type="GeneID" id="106548992"/>
<feature type="domain" description="BTB" evidence="2">
    <location>
        <begin position="67"/>
        <end position="163"/>
    </location>
</feature>
<name>A0A6I9YCS7_9SAUR</name>
<feature type="region of interest" description="Disordered" evidence="1">
    <location>
        <begin position="38"/>
        <end position="57"/>
    </location>
</feature>
<dbReference type="Proteomes" id="UP000504617">
    <property type="component" value="Unplaced"/>
</dbReference>
<organism evidence="3 4">
    <name type="scientific">Thamnophis sirtalis</name>
    <dbReference type="NCBI Taxonomy" id="35019"/>
    <lineage>
        <taxon>Eukaryota</taxon>
        <taxon>Metazoa</taxon>
        <taxon>Chordata</taxon>
        <taxon>Craniata</taxon>
        <taxon>Vertebrata</taxon>
        <taxon>Euteleostomi</taxon>
        <taxon>Lepidosauria</taxon>
        <taxon>Squamata</taxon>
        <taxon>Bifurcata</taxon>
        <taxon>Unidentata</taxon>
        <taxon>Episquamata</taxon>
        <taxon>Toxicofera</taxon>
        <taxon>Serpentes</taxon>
        <taxon>Colubroidea</taxon>
        <taxon>Colubridae</taxon>
        <taxon>Natricinae</taxon>
        <taxon>Thamnophis</taxon>
    </lineage>
</organism>
<dbReference type="AlphaFoldDB" id="A0A6I9YCS7"/>
<dbReference type="CTD" id="65987"/>
<dbReference type="InterPro" id="IPR003131">
    <property type="entry name" value="T1-type_BTB"/>
</dbReference>
<dbReference type="SMART" id="SM00225">
    <property type="entry name" value="BTB"/>
    <property type="match status" value="1"/>
</dbReference>
<evidence type="ECO:0000256" key="1">
    <source>
        <dbReference type="SAM" id="MobiDB-lite"/>
    </source>
</evidence>
<dbReference type="InterPro" id="IPR057890">
    <property type="entry name" value="KCTD7/14_C"/>
</dbReference>
<keyword evidence="3" id="KW-1185">Reference proteome</keyword>
<reference evidence="4" key="1">
    <citation type="submission" date="2025-08" db="UniProtKB">
        <authorList>
            <consortium name="RefSeq"/>
        </authorList>
    </citation>
    <scope>IDENTIFICATION</scope>
</reference>
<accession>A0A6I9YCS7</accession>
<evidence type="ECO:0000313" key="4">
    <source>
        <dbReference type="RefSeq" id="XP_013921971.1"/>
    </source>
</evidence>